<keyword evidence="7" id="KW-0813">Transport</keyword>
<dbReference type="GO" id="GO:0097352">
    <property type="term" value="P:autophagosome maturation"/>
    <property type="evidence" value="ECO:0007669"/>
    <property type="project" value="TreeGrafter"/>
</dbReference>
<accession>A0A9P8AJ42</accession>
<reference evidence="9" key="1">
    <citation type="submission" date="2021-03" db="EMBL/GenBank/DDBJ databases">
        <authorList>
            <person name="Palmer J.M."/>
        </authorList>
    </citation>
    <scope>NUCLEOTIDE SEQUENCE</scope>
    <source>
        <strain evidence="9">ARV_011</strain>
    </source>
</reference>
<dbReference type="CDD" id="cd01612">
    <property type="entry name" value="Ubl_ATG12"/>
    <property type="match status" value="1"/>
</dbReference>
<evidence type="ECO:0000256" key="2">
    <source>
        <dbReference type="ARBA" id="ARBA00007778"/>
    </source>
</evidence>
<dbReference type="EMBL" id="JAHMUF010000007">
    <property type="protein sequence ID" value="KAG7194459.1"/>
    <property type="molecule type" value="Genomic_DNA"/>
</dbReference>
<dbReference type="GO" id="GO:0000422">
    <property type="term" value="P:autophagy of mitochondrion"/>
    <property type="evidence" value="ECO:0007669"/>
    <property type="project" value="TreeGrafter"/>
</dbReference>
<dbReference type="GO" id="GO:0019776">
    <property type="term" value="F:Atg8-family ligase activity"/>
    <property type="evidence" value="ECO:0007669"/>
    <property type="project" value="TreeGrafter"/>
</dbReference>
<dbReference type="GO" id="GO:0061723">
    <property type="term" value="P:glycophagy"/>
    <property type="evidence" value="ECO:0007669"/>
    <property type="project" value="TreeGrafter"/>
</dbReference>
<feature type="compositionally biased region" description="Acidic residues" evidence="8">
    <location>
        <begin position="21"/>
        <end position="31"/>
    </location>
</feature>
<name>A0A9P8AJ42_9ASCO</name>
<dbReference type="SUPFAM" id="SSF54236">
    <property type="entry name" value="Ubiquitin-like"/>
    <property type="match status" value="1"/>
</dbReference>
<protein>
    <recommendedName>
        <fullName evidence="3 7">Ubiquitin-like protein ATG12</fullName>
    </recommendedName>
</protein>
<evidence type="ECO:0000256" key="1">
    <source>
        <dbReference type="ARBA" id="ARBA00004623"/>
    </source>
</evidence>
<dbReference type="PANTHER" id="PTHR13385:SF0">
    <property type="entry name" value="UBIQUITIN-LIKE PROTEIN ATG12"/>
    <property type="match status" value="1"/>
</dbReference>
<dbReference type="RefSeq" id="XP_043050006.1">
    <property type="nucleotide sequence ID" value="XM_043195340.1"/>
</dbReference>
<keyword evidence="10" id="KW-1185">Reference proteome</keyword>
<dbReference type="Gene3D" id="3.10.20.90">
    <property type="entry name" value="Phosphatidylinositol 3-kinase Catalytic Subunit, Chain A, domain 1"/>
    <property type="match status" value="1"/>
</dbReference>
<feature type="compositionally biased region" description="Basic and acidic residues" evidence="8">
    <location>
        <begin position="70"/>
        <end position="82"/>
    </location>
</feature>
<dbReference type="GO" id="GO:0000045">
    <property type="term" value="P:autophagosome assembly"/>
    <property type="evidence" value="ECO:0007669"/>
    <property type="project" value="InterPro"/>
</dbReference>
<keyword evidence="7" id="KW-0472">Membrane</keyword>
<dbReference type="OrthoDB" id="10003551at2759"/>
<keyword evidence="4 7" id="KW-1017">Isopeptide bond</keyword>
<evidence type="ECO:0000313" key="10">
    <source>
        <dbReference type="Proteomes" id="UP000790833"/>
    </source>
</evidence>
<feature type="compositionally biased region" description="Basic residues" evidence="8">
    <location>
        <begin position="1"/>
        <end position="10"/>
    </location>
</feature>
<organism evidence="9 10">
    <name type="scientific">Scheffersomyces spartinae</name>
    <dbReference type="NCBI Taxonomy" id="45513"/>
    <lineage>
        <taxon>Eukaryota</taxon>
        <taxon>Fungi</taxon>
        <taxon>Dikarya</taxon>
        <taxon>Ascomycota</taxon>
        <taxon>Saccharomycotina</taxon>
        <taxon>Pichiomycetes</taxon>
        <taxon>Debaryomycetaceae</taxon>
        <taxon>Scheffersomyces</taxon>
    </lineage>
</organism>
<feature type="compositionally biased region" description="Polar residues" evidence="8">
    <location>
        <begin position="51"/>
        <end position="64"/>
    </location>
</feature>
<evidence type="ECO:0000256" key="5">
    <source>
        <dbReference type="ARBA" id="ARBA00022786"/>
    </source>
</evidence>
<evidence type="ECO:0000256" key="8">
    <source>
        <dbReference type="SAM" id="MobiDB-lite"/>
    </source>
</evidence>
<dbReference type="GO" id="GO:0034045">
    <property type="term" value="C:phagophore assembly site membrane"/>
    <property type="evidence" value="ECO:0007669"/>
    <property type="project" value="UniProtKB-SubCell"/>
</dbReference>
<evidence type="ECO:0000313" key="9">
    <source>
        <dbReference type="EMBL" id="KAG7194459.1"/>
    </source>
</evidence>
<comment type="similarity">
    <text evidence="2 7">Belongs to the ATG12 family.</text>
</comment>
<evidence type="ECO:0000256" key="6">
    <source>
        <dbReference type="ARBA" id="ARBA00023006"/>
    </source>
</evidence>
<comment type="subunit">
    <text evidence="7">Forms a conjugate with ATG5.</text>
</comment>
<keyword evidence="6 7" id="KW-0072">Autophagy</keyword>
<dbReference type="AlphaFoldDB" id="A0A9P8AJ42"/>
<proteinExistence type="inferred from homology"/>
<dbReference type="InterPro" id="IPR007242">
    <property type="entry name" value="Atg12"/>
</dbReference>
<feature type="region of interest" description="Disordered" evidence="8">
    <location>
        <begin position="1"/>
        <end position="82"/>
    </location>
</feature>
<keyword evidence="5 7" id="KW-0833">Ubl conjugation pathway</keyword>
<sequence>MTRKVKKRMSRSQINTMIHSDDDDDGDDDRNVEEKQQPGFEDKRVGRTSPDDLSTSLITPAMTTDDQEQDKDQEKEPISKEPFRAQAQLKSVGEELSGMARLKNQELKIQIRFQPVGSTPLISPRVFKISATQTMASLAVFLRRRLKVVDQLWLYLHSLFSPNPDERLGDLWEMFRTNDELVVYYCNTVAFG</sequence>
<evidence type="ECO:0000256" key="4">
    <source>
        <dbReference type="ARBA" id="ARBA00022499"/>
    </source>
</evidence>
<dbReference type="InterPro" id="IPR029071">
    <property type="entry name" value="Ubiquitin-like_domsf"/>
</dbReference>
<gene>
    <name evidence="9" type="primary">ATG12</name>
    <name evidence="9" type="ORF">KQ657_004672</name>
</gene>
<comment type="function">
    <text evidence="7">Ubiquitin-like protein involved in cytoplasm to vacuole transport (Cvt), autophagy vesicles formation, mitophagy, and nucleophagy.</text>
</comment>
<dbReference type="GO" id="GO:0034727">
    <property type="term" value="P:piecemeal microautophagy of the nucleus"/>
    <property type="evidence" value="ECO:0007669"/>
    <property type="project" value="TreeGrafter"/>
</dbReference>
<comment type="subcellular location">
    <subcellularLocation>
        <location evidence="1 7">Preautophagosomal structure membrane</location>
        <topology evidence="1 7">Peripheral membrane protein</topology>
    </subcellularLocation>
</comment>
<dbReference type="Pfam" id="PF04110">
    <property type="entry name" value="APG12"/>
    <property type="match status" value="1"/>
</dbReference>
<dbReference type="GO" id="GO:0000421">
    <property type="term" value="C:autophagosome membrane"/>
    <property type="evidence" value="ECO:0007669"/>
    <property type="project" value="TreeGrafter"/>
</dbReference>
<evidence type="ECO:0000256" key="7">
    <source>
        <dbReference type="RuleBase" id="RU361201"/>
    </source>
</evidence>
<dbReference type="GO" id="GO:0034274">
    <property type="term" value="C:Atg12-Atg5-Atg16 complex"/>
    <property type="evidence" value="ECO:0007669"/>
    <property type="project" value="TreeGrafter"/>
</dbReference>
<evidence type="ECO:0000256" key="3">
    <source>
        <dbReference type="ARBA" id="ARBA00015875"/>
    </source>
</evidence>
<keyword evidence="7" id="KW-0653">Protein transport</keyword>
<dbReference type="PANTHER" id="PTHR13385">
    <property type="entry name" value="AUTOPHAGY PROTEIN 12"/>
    <property type="match status" value="1"/>
</dbReference>
<feature type="compositionally biased region" description="Basic and acidic residues" evidence="8">
    <location>
        <begin position="32"/>
        <end position="45"/>
    </location>
</feature>
<comment type="caution">
    <text evidence="9">The sequence shown here is derived from an EMBL/GenBank/DDBJ whole genome shotgun (WGS) entry which is preliminary data.</text>
</comment>
<dbReference type="Proteomes" id="UP000790833">
    <property type="component" value="Unassembled WGS sequence"/>
</dbReference>
<dbReference type="GO" id="GO:0015031">
    <property type="term" value="P:protein transport"/>
    <property type="evidence" value="ECO:0007669"/>
    <property type="project" value="UniProtKB-KW"/>
</dbReference>
<dbReference type="GeneID" id="66118046"/>